<dbReference type="InterPro" id="IPR050766">
    <property type="entry name" value="Bact_Lucif_Oxidored"/>
</dbReference>
<protein>
    <submittedName>
        <fullName evidence="3">LLM class flavin-dependent oxidoreductase</fullName>
    </submittedName>
</protein>
<dbReference type="GO" id="GO:0005829">
    <property type="term" value="C:cytosol"/>
    <property type="evidence" value="ECO:0007669"/>
    <property type="project" value="TreeGrafter"/>
</dbReference>
<dbReference type="RefSeq" id="WP_143373450.1">
    <property type="nucleotide sequence ID" value="NZ_VJVZ01000006.1"/>
</dbReference>
<dbReference type="InterPro" id="IPR036661">
    <property type="entry name" value="Luciferase-like_sf"/>
</dbReference>
<gene>
    <name evidence="3" type="ORF">FMM05_11095</name>
</gene>
<proteinExistence type="predicted"/>
<evidence type="ECO:0000313" key="4">
    <source>
        <dbReference type="Proteomes" id="UP000320643"/>
    </source>
</evidence>
<name>A0A552V1N9_9FLAO</name>
<dbReference type="PANTHER" id="PTHR30137">
    <property type="entry name" value="LUCIFERASE-LIKE MONOOXYGENASE"/>
    <property type="match status" value="1"/>
</dbReference>
<dbReference type="Pfam" id="PF00296">
    <property type="entry name" value="Bac_luciferase"/>
    <property type="match status" value="1"/>
</dbReference>
<dbReference type="SUPFAM" id="SSF51679">
    <property type="entry name" value="Bacterial luciferase-like"/>
    <property type="match status" value="1"/>
</dbReference>
<dbReference type="InterPro" id="IPR019949">
    <property type="entry name" value="CmoO-like"/>
</dbReference>
<evidence type="ECO:0000313" key="3">
    <source>
        <dbReference type="EMBL" id="TRW24370.1"/>
    </source>
</evidence>
<dbReference type="OrthoDB" id="9780518at2"/>
<accession>A0A552V1N9</accession>
<dbReference type="AlphaFoldDB" id="A0A552V1N9"/>
<dbReference type="InterPro" id="IPR011251">
    <property type="entry name" value="Luciferase-like_dom"/>
</dbReference>
<keyword evidence="4" id="KW-1185">Reference proteome</keyword>
<dbReference type="Proteomes" id="UP000320643">
    <property type="component" value="Unassembled WGS sequence"/>
</dbReference>
<evidence type="ECO:0000259" key="2">
    <source>
        <dbReference type="Pfam" id="PF00296"/>
    </source>
</evidence>
<dbReference type="Gene3D" id="3.20.20.30">
    <property type="entry name" value="Luciferase-like domain"/>
    <property type="match status" value="1"/>
</dbReference>
<dbReference type="NCBIfam" id="TIGR03558">
    <property type="entry name" value="oxido_grp_1"/>
    <property type="match status" value="1"/>
</dbReference>
<dbReference type="GO" id="GO:0016705">
    <property type="term" value="F:oxidoreductase activity, acting on paired donors, with incorporation or reduction of molecular oxygen"/>
    <property type="evidence" value="ECO:0007669"/>
    <property type="project" value="InterPro"/>
</dbReference>
<dbReference type="PANTHER" id="PTHR30137:SF19">
    <property type="entry name" value="LUCIFERASE-LIKE MONOOXYGENASE"/>
    <property type="match status" value="1"/>
</dbReference>
<reference evidence="3 4" key="1">
    <citation type="submission" date="2019-07" db="EMBL/GenBank/DDBJ databases">
        <title>Flavobacterium sp. nov., isolated from glacier ice.</title>
        <authorList>
            <person name="Liu Q."/>
            <person name="Xin Y.-H."/>
        </authorList>
    </citation>
    <scope>NUCLEOTIDE SEQUENCE [LARGE SCALE GENOMIC DNA]</scope>
    <source>
        <strain evidence="3 4">ZT4R6</strain>
    </source>
</reference>
<comment type="similarity">
    <text evidence="1">To bacterial alkanal monooxygenase alpha and beta chains.</text>
</comment>
<sequence>MKNIKISVLDQSQIGRNSNAQQALKESGELVQLADQLGFERYWVSEHHNFKLVAGTTPEVLIPYLAAKSERIRVGSGGIMLPNHTSLKVSENFGMLATLFPGRIDFGIGRAPGGDRLSAQLLNPANTFSEKQFYEQLVDVQAYLRDEELPDTVHEKVKAYPIPEIMPEFWILTSSGGSAQFAAHFGMALSFAHFINPVGGPEVVAIYRDSFKPSPELAEPQVNVGIFAYCNENQANVDEWVAEFDYRMLHIEMGATGDLPSAEEIKTMNYTMHQRARIAWNRGRFIAGTPVVVKQKIEKLALEYNVDEIMIATWAEDFEHRKHSYELIAEMFQTYKFVN</sequence>
<dbReference type="CDD" id="cd00347">
    <property type="entry name" value="Flavin_utilizing_monoxygenases"/>
    <property type="match status" value="1"/>
</dbReference>
<comment type="caution">
    <text evidence="3">The sequence shown here is derived from an EMBL/GenBank/DDBJ whole genome shotgun (WGS) entry which is preliminary data.</text>
</comment>
<evidence type="ECO:0000256" key="1">
    <source>
        <dbReference type="ARBA" id="ARBA00007789"/>
    </source>
</evidence>
<feature type="domain" description="Luciferase-like" evidence="2">
    <location>
        <begin position="5"/>
        <end position="299"/>
    </location>
</feature>
<organism evidence="3 4">
    <name type="scientific">Flavobacterium zepuense</name>
    <dbReference type="NCBI Taxonomy" id="2593302"/>
    <lineage>
        <taxon>Bacteria</taxon>
        <taxon>Pseudomonadati</taxon>
        <taxon>Bacteroidota</taxon>
        <taxon>Flavobacteriia</taxon>
        <taxon>Flavobacteriales</taxon>
        <taxon>Flavobacteriaceae</taxon>
        <taxon>Flavobacterium</taxon>
    </lineage>
</organism>
<dbReference type="EMBL" id="VJVZ01000006">
    <property type="protein sequence ID" value="TRW24370.1"/>
    <property type="molecule type" value="Genomic_DNA"/>
</dbReference>